<reference evidence="2 3" key="1">
    <citation type="submission" date="2018-10" db="EMBL/GenBank/DDBJ databases">
        <title>Paraburkholderia sp. 7MK8-2, isolated from soil.</title>
        <authorList>
            <person name="Gao Z.-H."/>
            <person name="Qiu L.-H."/>
        </authorList>
    </citation>
    <scope>NUCLEOTIDE SEQUENCE [LARGE SCALE GENOMIC DNA]</scope>
    <source>
        <strain evidence="2 3">7MK8-2</strain>
    </source>
</reference>
<organism evidence="2 3">
    <name type="scientific">Trinickia fusca</name>
    <dbReference type="NCBI Taxonomy" id="2419777"/>
    <lineage>
        <taxon>Bacteria</taxon>
        <taxon>Pseudomonadati</taxon>
        <taxon>Pseudomonadota</taxon>
        <taxon>Betaproteobacteria</taxon>
        <taxon>Burkholderiales</taxon>
        <taxon>Burkholderiaceae</taxon>
        <taxon>Trinickia</taxon>
    </lineage>
</organism>
<dbReference type="EMBL" id="RBZV01000006">
    <property type="protein sequence ID" value="RKP46923.1"/>
    <property type="molecule type" value="Genomic_DNA"/>
</dbReference>
<keyword evidence="1" id="KW-1133">Transmembrane helix</keyword>
<name>A0A494XH95_9BURK</name>
<keyword evidence="3" id="KW-1185">Reference proteome</keyword>
<protein>
    <submittedName>
        <fullName evidence="2">Uncharacterized protein</fullName>
    </submittedName>
</protein>
<evidence type="ECO:0000313" key="2">
    <source>
        <dbReference type="EMBL" id="RKP46923.1"/>
    </source>
</evidence>
<evidence type="ECO:0000256" key="1">
    <source>
        <dbReference type="SAM" id="Phobius"/>
    </source>
</evidence>
<evidence type="ECO:0000313" key="3">
    <source>
        <dbReference type="Proteomes" id="UP000280434"/>
    </source>
</evidence>
<accession>A0A494XH95</accession>
<dbReference type="AlphaFoldDB" id="A0A494XH95"/>
<keyword evidence="1" id="KW-0472">Membrane</keyword>
<keyword evidence="1" id="KW-0812">Transmembrane</keyword>
<feature type="transmembrane region" description="Helical" evidence="1">
    <location>
        <begin position="41"/>
        <end position="64"/>
    </location>
</feature>
<proteinExistence type="predicted"/>
<comment type="caution">
    <text evidence="2">The sequence shown here is derived from an EMBL/GenBank/DDBJ whole genome shotgun (WGS) entry which is preliminary data.</text>
</comment>
<dbReference type="RefSeq" id="WP_121278813.1">
    <property type="nucleotide sequence ID" value="NZ_RBZV01000006.1"/>
</dbReference>
<gene>
    <name evidence="2" type="ORF">D7S89_16370</name>
</gene>
<dbReference type="Proteomes" id="UP000280434">
    <property type="component" value="Unassembled WGS sequence"/>
</dbReference>
<sequence>MRTKTTHRAGLGDVKALCVAPDNKIDEAQGLRSSSWPAAQAVAIVLLALLFAYGFLRLILVLVFPRAVPMH</sequence>